<reference evidence="1 2" key="1">
    <citation type="journal article" date="2022" name="Nat. Plants">
        <title>Genomes of leafy and leafless Platanthera orchids illuminate the evolution of mycoheterotrophy.</title>
        <authorList>
            <person name="Li M.H."/>
            <person name="Liu K.W."/>
            <person name="Li Z."/>
            <person name="Lu H.C."/>
            <person name="Ye Q.L."/>
            <person name="Zhang D."/>
            <person name="Wang J.Y."/>
            <person name="Li Y.F."/>
            <person name="Zhong Z.M."/>
            <person name="Liu X."/>
            <person name="Yu X."/>
            <person name="Liu D.K."/>
            <person name="Tu X.D."/>
            <person name="Liu B."/>
            <person name="Hao Y."/>
            <person name="Liao X.Y."/>
            <person name="Jiang Y.T."/>
            <person name="Sun W.H."/>
            <person name="Chen J."/>
            <person name="Chen Y.Q."/>
            <person name="Ai Y."/>
            <person name="Zhai J.W."/>
            <person name="Wu S.S."/>
            <person name="Zhou Z."/>
            <person name="Hsiao Y.Y."/>
            <person name="Wu W.L."/>
            <person name="Chen Y.Y."/>
            <person name="Lin Y.F."/>
            <person name="Hsu J.L."/>
            <person name="Li C.Y."/>
            <person name="Wang Z.W."/>
            <person name="Zhao X."/>
            <person name="Zhong W.Y."/>
            <person name="Ma X.K."/>
            <person name="Ma L."/>
            <person name="Huang J."/>
            <person name="Chen G.Z."/>
            <person name="Huang M.Z."/>
            <person name="Huang L."/>
            <person name="Peng D.H."/>
            <person name="Luo Y.B."/>
            <person name="Zou S.Q."/>
            <person name="Chen S.P."/>
            <person name="Lan S."/>
            <person name="Tsai W.C."/>
            <person name="Van de Peer Y."/>
            <person name="Liu Z.J."/>
        </authorList>
    </citation>
    <scope>NUCLEOTIDE SEQUENCE [LARGE SCALE GENOMIC DNA]</scope>
    <source>
        <strain evidence="1">Lor287</strain>
    </source>
</reference>
<dbReference type="PANTHER" id="PTHR47076:SF1">
    <property type="entry name" value="NHL DOMAIN PROTEIN"/>
    <property type="match status" value="1"/>
</dbReference>
<evidence type="ECO:0000313" key="2">
    <source>
        <dbReference type="Proteomes" id="UP001418222"/>
    </source>
</evidence>
<evidence type="ECO:0008006" key="3">
    <source>
        <dbReference type="Google" id="ProtNLM"/>
    </source>
</evidence>
<keyword evidence="2" id="KW-1185">Reference proteome</keyword>
<gene>
    <name evidence="1" type="ORF">KSP39_PZI002613</name>
</gene>
<dbReference type="EMBL" id="JBBWWQ010000002">
    <property type="protein sequence ID" value="KAK8954550.1"/>
    <property type="molecule type" value="Genomic_DNA"/>
</dbReference>
<comment type="caution">
    <text evidence="1">The sequence shown here is derived from an EMBL/GenBank/DDBJ whole genome shotgun (WGS) entry which is preliminary data.</text>
</comment>
<protein>
    <recommendedName>
        <fullName evidence="3">NHL repeat-containing protein</fullName>
    </recommendedName>
</protein>
<proteinExistence type="predicted"/>
<dbReference type="PANTHER" id="PTHR47076">
    <property type="entry name" value="NHL DOMAIN PROTEIN"/>
    <property type="match status" value="1"/>
</dbReference>
<organism evidence="1 2">
    <name type="scientific">Platanthera zijinensis</name>
    <dbReference type="NCBI Taxonomy" id="2320716"/>
    <lineage>
        <taxon>Eukaryota</taxon>
        <taxon>Viridiplantae</taxon>
        <taxon>Streptophyta</taxon>
        <taxon>Embryophyta</taxon>
        <taxon>Tracheophyta</taxon>
        <taxon>Spermatophyta</taxon>
        <taxon>Magnoliopsida</taxon>
        <taxon>Liliopsida</taxon>
        <taxon>Asparagales</taxon>
        <taxon>Orchidaceae</taxon>
        <taxon>Orchidoideae</taxon>
        <taxon>Orchideae</taxon>
        <taxon>Orchidinae</taxon>
        <taxon>Platanthera</taxon>
    </lineage>
</organism>
<name>A0AAP0GEF5_9ASPA</name>
<evidence type="ECO:0000313" key="1">
    <source>
        <dbReference type="EMBL" id="KAK8954550.1"/>
    </source>
</evidence>
<accession>A0AAP0GEF5</accession>
<dbReference type="Proteomes" id="UP001418222">
    <property type="component" value="Unassembled WGS sequence"/>
</dbReference>
<dbReference type="AlphaFoldDB" id="A0AAP0GEF5"/>
<sequence>MESSENRSLHDGFPEADDPMFASRGCCCFAAPWNRRLTSSASTSANWWEQIRAPDRSGVAAAWEWASAKLRDWSELVGGPRWKNFIRRFNRNSRNPRGSTRLGAKFQYDPLSYALNFDESPDADAGFRDFSSRFAAPPLTAKSSMDLDGIESPVQISEFSVIPATAAVSGISVR</sequence>